<proteinExistence type="predicted"/>
<keyword evidence="1" id="KW-0812">Transmembrane</keyword>
<dbReference type="AlphaFoldDB" id="A0A7X6HC97"/>
<comment type="caution">
    <text evidence="2">The sequence shown here is derived from an EMBL/GenBank/DDBJ whole genome shotgun (WGS) entry which is preliminary data.</text>
</comment>
<gene>
    <name evidence="2" type="ORF">HGG74_04605</name>
</gene>
<protein>
    <submittedName>
        <fullName evidence="2">Uncharacterized protein</fullName>
    </submittedName>
</protein>
<evidence type="ECO:0000313" key="3">
    <source>
        <dbReference type="Proteomes" id="UP000544090"/>
    </source>
</evidence>
<dbReference type="Proteomes" id="UP000544090">
    <property type="component" value="Unassembled WGS sequence"/>
</dbReference>
<dbReference type="RefSeq" id="WP_168485211.1">
    <property type="nucleotide sequence ID" value="NZ_JAAZSQ010000002.1"/>
</dbReference>
<dbReference type="EMBL" id="JAAZSQ010000002">
    <property type="protein sequence ID" value="NKX53835.1"/>
    <property type="molecule type" value="Genomic_DNA"/>
</dbReference>
<evidence type="ECO:0000313" key="2">
    <source>
        <dbReference type="EMBL" id="NKX53835.1"/>
    </source>
</evidence>
<name>A0A7X6HC97_9MICC</name>
<feature type="transmembrane region" description="Helical" evidence="1">
    <location>
        <begin position="32"/>
        <end position="52"/>
    </location>
</feature>
<evidence type="ECO:0000256" key="1">
    <source>
        <dbReference type="SAM" id="Phobius"/>
    </source>
</evidence>
<keyword evidence="1" id="KW-1133">Transmembrane helix</keyword>
<feature type="transmembrane region" description="Helical" evidence="1">
    <location>
        <begin position="83"/>
        <end position="101"/>
    </location>
</feature>
<keyword evidence="1" id="KW-0472">Membrane</keyword>
<reference evidence="2 3" key="1">
    <citation type="submission" date="2020-04" db="EMBL/GenBank/DDBJ databases">
        <title>Arthrobacter sp. nov.</title>
        <authorList>
            <person name="Liu S."/>
        </authorList>
    </citation>
    <scope>NUCLEOTIDE SEQUENCE [LARGE SCALE GENOMIC DNA]</scope>
    <source>
        <strain evidence="2 3">E918</strain>
    </source>
</reference>
<sequence length="117" mass="12550">MVFEALLLLGAAAWFVAGLVTQQPVSLAGTVFQLVLILLFAVWLLAVGHFLFRGYRWTRAAAVVWQVFMIVVAVPTLNAGQVVLGLVLLVPAVLVAALIFGRPVTEFLVKGPAPRAL</sequence>
<keyword evidence="3" id="KW-1185">Reference proteome</keyword>
<feature type="transmembrane region" description="Helical" evidence="1">
    <location>
        <begin position="59"/>
        <end position="77"/>
    </location>
</feature>
<accession>A0A7X6HC97</accession>
<organism evidence="2 3">
    <name type="scientific">Arthrobacter mobilis</name>
    <dbReference type="NCBI Taxonomy" id="2724944"/>
    <lineage>
        <taxon>Bacteria</taxon>
        <taxon>Bacillati</taxon>
        <taxon>Actinomycetota</taxon>
        <taxon>Actinomycetes</taxon>
        <taxon>Micrococcales</taxon>
        <taxon>Micrococcaceae</taxon>
        <taxon>Arthrobacter</taxon>
    </lineage>
</organism>